<dbReference type="InterPro" id="IPR032675">
    <property type="entry name" value="LRR_dom_sf"/>
</dbReference>
<dbReference type="InterPro" id="IPR001810">
    <property type="entry name" value="F-box_dom"/>
</dbReference>
<dbReference type="Gene3D" id="3.80.10.10">
    <property type="entry name" value="Ribonuclease Inhibitor"/>
    <property type="match status" value="1"/>
</dbReference>
<organism evidence="2 3">
    <name type="scientific">Dendrothele bispora (strain CBS 962.96)</name>
    <dbReference type="NCBI Taxonomy" id="1314807"/>
    <lineage>
        <taxon>Eukaryota</taxon>
        <taxon>Fungi</taxon>
        <taxon>Dikarya</taxon>
        <taxon>Basidiomycota</taxon>
        <taxon>Agaricomycotina</taxon>
        <taxon>Agaricomycetes</taxon>
        <taxon>Agaricomycetidae</taxon>
        <taxon>Agaricales</taxon>
        <taxon>Agaricales incertae sedis</taxon>
        <taxon>Dendrothele</taxon>
    </lineage>
</organism>
<feature type="domain" description="F-box" evidence="1">
    <location>
        <begin position="8"/>
        <end position="65"/>
    </location>
</feature>
<dbReference type="AlphaFoldDB" id="A0A4S8MWK9"/>
<dbReference type="EMBL" id="ML179037">
    <property type="protein sequence ID" value="THV07718.1"/>
    <property type="molecule type" value="Genomic_DNA"/>
</dbReference>
<evidence type="ECO:0000313" key="3">
    <source>
        <dbReference type="Proteomes" id="UP000297245"/>
    </source>
</evidence>
<dbReference type="Gene3D" id="1.20.1280.50">
    <property type="match status" value="1"/>
</dbReference>
<dbReference type="PANTHER" id="PTHR38926">
    <property type="entry name" value="F-BOX DOMAIN CONTAINING PROTEIN, EXPRESSED"/>
    <property type="match status" value="1"/>
</dbReference>
<gene>
    <name evidence="2" type="ORF">K435DRAFT_848127</name>
</gene>
<accession>A0A4S8MWK9</accession>
<keyword evidence="3" id="KW-1185">Reference proteome</keyword>
<proteinExistence type="predicted"/>
<reference evidence="2 3" key="1">
    <citation type="journal article" date="2019" name="Nat. Ecol. Evol.">
        <title>Megaphylogeny resolves global patterns of mushroom evolution.</title>
        <authorList>
            <person name="Varga T."/>
            <person name="Krizsan K."/>
            <person name="Foldi C."/>
            <person name="Dima B."/>
            <person name="Sanchez-Garcia M."/>
            <person name="Sanchez-Ramirez S."/>
            <person name="Szollosi G.J."/>
            <person name="Szarkandi J.G."/>
            <person name="Papp V."/>
            <person name="Albert L."/>
            <person name="Andreopoulos W."/>
            <person name="Angelini C."/>
            <person name="Antonin V."/>
            <person name="Barry K.W."/>
            <person name="Bougher N.L."/>
            <person name="Buchanan P."/>
            <person name="Buyck B."/>
            <person name="Bense V."/>
            <person name="Catcheside P."/>
            <person name="Chovatia M."/>
            <person name="Cooper J."/>
            <person name="Damon W."/>
            <person name="Desjardin D."/>
            <person name="Finy P."/>
            <person name="Geml J."/>
            <person name="Haridas S."/>
            <person name="Hughes K."/>
            <person name="Justo A."/>
            <person name="Karasinski D."/>
            <person name="Kautmanova I."/>
            <person name="Kiss B."/>
            <person name="Kocsube S."/>
            <person name="Kotiranta H."/>
            <person name="LaButti K.M."/>
            <person name="Lechner B.E."/>
            <person name="Liimatainen K."/>
            <person name="Lipzen A."/>
            <person name="Lukacs Z."/>
            <person name="Mihaltcheva S."/>
            <person name="Morgado L.N."/>
            <person name="Niskanen T."/>
            <person name="Noordeloos M.E."/>
            <person name="Ohm R.A."/>
            <person name="Ortiz-Santana B."/>
            <person name="Ovrebo C."/>
            <person name="Racz N."/>
            <person name="Riley R."/>
            <person name="Savchenko A."/>
            <person name="Shiryaev A."/>
            <person name="Soop K."/>
            <person name="Spirin V."/>
            <person name="Szebenyi C."/>
            <person name="Tomsovsky M."/>
            <person name="Tulloss R.E."/>
            <person name="Uehling J."/>
            <person name="Grigoriev I.V."/>
            <person name="Vagvolgyi C."/>
            <person name="Papp T."/>
            <person name="Martin F.M."/>
            <person name="Miettinen O."/>
            <person name="Hibbett D.S."/>
            <person name="Nagy L.G."/>
        </authorList>
    </citation>
    <scope>NUCLEOTIDE SEQUENCE [LARGE SCALE GENOMIC DNA]</scope>
    <source>
        <strain evidence="2 3">CBS 962.96</strain>
    </source>
</reference>
<dbReference type="Proteomes" id="UP000297245">
    <property type="component" value="Unassembled WGS sequence"/>
</dbReference>
<dbReference type="Pfam" id="PF12937">
    <property type="entry name" value="F-box-like"/>
    <property type="match status" value="1"/>
</dbReference>
<evidence type="ECO:0000313" key="2">
    <source>
        <dbReference type="EMBL" id="THV07718.1"/>
    </source>
</evidence>
<dbReference type="InterPro" id="IPR036047">
    <property type="entry name" value="F-box-like_dom_sf"/>
</dbReference>
<protein>
    <recommendedName>
        <fullName evidence="1">F-box domain-containing protein</fullName>
    </recommendedName>
</protein>
<dbReference type="PANTHER" id="PTHR38926:SF72">
    <property type="entry name" value="IM:7136021-RELATED"/>
    <property type="match status" value="1"/>
</dbReference>
<dbReference type="SUPFAM" id="SSF81383">
    <property type="entry name" value="F-box domain"/>
    <property type="match status" value="1"/>
</dbReference>
<dbReference type="SUPFAM" id="SSF52047">
    <property type="entry name" value="RNI-like"/>
    <property type="match status" value="1"/>
</dbReference>
<evidence type="ECO:0000259" key="1">
    <source>
        <dbReference type="Pfam" id="PF12937"/>
    </source>
</evidence>
<sequence length="501" mass="57277">MNTDLGILILPNELLIKIFKLLLPNPLDTVLSSPETDEPPVPLIVASVCRSWRQLVNAPDLWTYIRVSERHLNYLTLFLERSKPYHFDLIIPSHLFDAPDTTNKAIIEKTESHFDRVRSLVFHKISSRDFERYREILPTRSAPNLEFLHICCLSQSWMVPVEPAGSQAPIKPLLQNTDSLRSLSVRGLSSASLLPLVNLTHLEVRGYSPTRLDFQKLFSDCPGLQTLCLPAFIKVFDDENYPETEKEIKKIESTSLRSLSFGIEPDHSGHHCGCPISTLVLPNLEYLEVIGNEDIDIGTPNALGMHFLDNLSSDSFRKVSSLCLKDLEMTEGDLMFCRNLISVTNLKVDRVQCLRGLLKDGVICFPHLTSLGLWGDVNADQAELVSVINACLPRHQPSLQVELCHSLYNSSLLFNEGINIKPLRSETRPHLARFTSGYDSMDEMDDHAWSDPSDEFFDYGDEYDYDYDHDYDHDHDYEHDWDDEDFNEDFDDGYYELEDAF</sequence>
<dbReference type="OrthoDB" id="3038402at2759"/>
<name>A0A4S8MWK9_DENBC</name>